<reference evidence="11" key="1">
    <citation type="submission" date="2015-02" db="EMBL/GenBank/DDBJ databases">
        <title>Draft Genome of Frankia sp. CpI1-S.</title>
        <authorList>
            <person name="Oshone R.T."/>
            <person name="Ngom M."/>
            <person name="Ghodhbane-Gtari F."/>
            <person name="Gtari M."/>
            <person name="Morris K."/>
            <person name="Thomas K."/>
            <person name="Sen A."/>
            <person name="Tisa L.S."/>
        </authorList>
    </citation>
    <scope>NUCLEOTIDE SEQUENCE [LARGE SCALE GENOMIC DNA]</scope>
    <source>
        <strain evidence="11">CpI1-S</strain>
    </source>
</reference>
<evidence type="ECO:0000256" key="3">
    <source>
        <dbReference type="ARBA" id="ARBA00022475"/>
    </source>
</evidence>
<dbReference type="InterPro" id="IPR050545">
    <property type="entry name" value="Mycobact_MmpL"/>
</dbReference>
<feature type="transmembrane region" description="Helical" evidence="8">
    <location>
        <begin position="177"/>
        <end position="196"/>
    </location>
</feature>
<feature type="transmembrane region" description="Helical" evidence="8">
    <location>
        <begin position="281"/>
        <end position="301"/>
    </location>
</feature>
<feature type="transmembrane region" description="Helical" evidence="8">
    <location>
        <begin position="620"/>
        <end position="640"/>
    </location>
</feature>
<dbReference type="Proteomes" id="UP000032545">
    <property type="component" value="Unassembled WGS sequence"/>
</dbReference>
<name>A0A0D8B783_9ACTN</name>
<evidence type="ECO:0000256" key="7">
    <source>
        <dbReference type="SAM" id="MobiDB-lite"/>
    </source>
</evidence>
<dbReference type="Pfam" id="PF03176">
    <property type="entry name" value="MMPL"/>
    <property type="match status" value="2"/>
</dbReference>
<organism evidence="10 11">
    <name type="scientific">Frankia torreyi</name>
    <dbReference type="NCBI Taxonomy" id="1856"/>
    <lineage>
        <taxon>Bacteria</taxon>
        <taxon>Bacillati</taxon>
        <taxon>Actinomycetota</taxon>
        <taxon>Actinomycetes</taxon>
        <taxon>Frankiales</taxon>
        <taxon>Frankiaceae</taxon>
        <taxon>Frankia</taxon>
    </lineage>
</organism>
<proteinExistence type="inferred from homology"/>
<reference evidence="10 11" key="2">
    <citation type="journal article" date="2016" name="Genome Announc.">
        <title>Permanent Draft Genome Sequences for Two Variants of Frankia sp. Strain CpI1, the First Frankia Strain Isolated from Root Nodules of Comptonia peregrina.</title>
        <authorList>
            <person name="Oshone R."/>
            <person name="Hurst S.G.IV."/>
            <person name="Abebe-Akele F."/>
            <person name="Simpson S."/>
            <person name="Morris K."/>
            <person name="Thomas W.K."/>
            <person name="Tisa L.S."/>
        </authorList>
    </citation>
    <scope>NUCLEOTIDE SEQUENCE [LARGE SCALE GENOMIC DNA]</scope>
    <source>
        <strain evidence="11">CpI1-S</strain>
    </source>
</reference>
<feature type="transmembrane region" description="Helical" evidence="8">
    <location>
        <begin position="579"/>
        <end position="600"/>
    </location>
</feature>
<protein>
    <submittedName>
        <fullName evidence="10">Putative RND superfamily drug exporter</fullName>
    </submittedName>
</protein>
<dbReference type="Gene3D" id="1.20.1640.10">
    <property type="entry name" value="Multidrug efflux transporter AcrB transmembrane domain"/>
    <property type="match status" value="1"/>
</dbReference>
<keyword evidence="6 8" id="KW-0472">Membrane</keyword>
<feature type="domain" description="Membrane transport protein MMPL" evidence="9">
    <location>
        <begin position="485"/>
        <end position="730"/>
    </location>
</feature>
<dbReference type="GO" id="GO:0005886">
    <property type="term" value="C:plasma membrane"/>
    <property type="evidence" value="ECO:0007669"/>
    <property type="project" value="UniProtKB-SubCell"/>
</dbReference>
<dbReference type="PANTHER" id="PTHR33406:SF11">
    <property type="entry name" value="MEMBRANE PROTEIN SCO6666-RELATED"/>
    <property type="match status" value="1"/>
</dbReference>
<dbReference type="SUPFAM" id="SSF82866">
    <property type="entry name" value="Multidrug efflux transporter AcrB transmembrane domain"/>
    <property type="match status" value="2"/>
</dbReference>
<feature type="region of interest" description="Disordered" evidence="7">
    <location>
        <begin position="728"/>
        <end position="826"/>
    </location>
</feature>
<evidence type="ECO:0000259" key="9">
    <source>
        <dbReference type="Pfam" id="PF03176"/>
    </source>
</evidence>
<keyword evidence="4 8" id="KW-0812">Transmembrane</keyword>
<dbReference type="PANTHER" id="PTHR33406">
    <property type="entry name" value="MEMBRANE PROTEIN MJ1562-RELATED"/>
    <property type="match status" value="1"/>
</dbReference>
<evidence type="ECO:0000256" key="2">
    <source>
        <dbReference type="ARBA" id="ARBA00010157"/>
    </source>
</evidence>
<dbReference type="PATRIC" id="fig|1502723.3.peg.6345"/>
<feature type="transmembrane region" description="Helical" evidence="8">
    <location>
        <begin position="698"/>
        <end position="720"/>
    </location>
</feature>
<feature type="transmembrane region" description="Helical" evidence="8">
    <location>
        <begin position="203"/>
        <end position="221"/>
    </location>
</feature>
<sequence>MGLIAGWCLRYRWIVVGAWLIVLVAGGVLAGHEGARYHQTFGVAGTDSQLATDALANVVPGGLPDAEMIVVRAREGDINAPAVRQRIAAMTARVARLPGVATAIDPYGPAGGLLLGVEPVARDGRAAIVGVVMKGAATTPDLAAVRRLIATARAYDGPDLQVEMSGPGTTIIVQGNISTTPIALAVVAATIILCLVVRAPGGVAVCALVAGATAAGVQAGVTLLSHRVEVSPLAPLLAVMIAVGTSLGAAVVVVHRCQAGMRAGRRPLDAVAASMAQPGRALVWGGLGLAVVMLGTSALHASVLAGLAPAAFVAAAVASLAIATLLPATLAVAGRGLLVWTERTQLRATGRGLPVRPGLRSAWAGLVGRFPGMLAAAAVLLLAALALPIIGLRLGGGDGGVDPTSVTTRRAYDIISDDYIAGLNGPVLVAVSNLPVSNLPASGLPAANPPAANPPAANPPAADPAVLATLLDRLGTTPGVVRAFQVLQNPATRSALIEVLPQAEPRSAQASDLVRRLRTRAVPAAVAGTTVRVHIGGQTALFDDMATRFTRVLPAFAALELVVLGVTVLASVRRVGPTAAIVGASALTTAASLGAITFVFCDGRLAGLLGVRGGPIEPFVLGLILILSFGLAIGMHLTLLRRLRDPQEQPPDGGDPATAIRSGHADVGHVVVATSLILIAVFAGLACQQVRTMKLLGLGLAVGVALDALVLRVLLLPALVHLTRDTTGRRPVAGPAAGRSTAPGSEGAPQPADRAAAPSGTHGMPAPRTARPGTASADSTGTDAPPGPGVPVGVAAGGGSGSPAESARAEDTVPTRLRTRGRAPRAAVGAVAGREVDAAARLPGGRGVAGPATGPTATAPWSWFEPHRPANPGPD</sequence>
<accession>A0A0D8B783</accession>
<dbReference type="AlphaFoldDB" id="A0A0D8B783"/>
<keyword evidence="5 8" id="KW-1133">Transmembrane helix</keyword>
<keyword evidence="11" id="KW-1185">Reference proteome</keyword>
<evidence type="ECO:0000313" key="11">
    <source>
        <dbReference type="Proteomes" id="UP000032545"/>
    </source>
</evidence>
<dbReference type="InterPro" id="IPR004869">
    <property type="entry name" value="MMPL_dom"/>
</dbReference>
<gene>
    <name evidence="10" type="ORF">FF36_05728</name>
</gene>
<feature type="transmembrane region" description="Helical" evidence="8">
    <location>
        <begin position="667"/>
        <end position="686"/>
    </location>
</feature>
<feature type="transmembrane region" description="Helical" evidence="8">
    <location>
        <begin position="307"/>
        <end position="333"/>
    </location>
</feature>
<feature type="domain" description="Membrane transport protein MMPL" evidence="9">
    <location>
        <begin position="44"/>
        <end position="347"/>
    </location>
</feature>
<feature type="compositionally biased region" description="Low complexity" evidence="7">
    <location>
        <begin position="842"/>
        <end position="860"/>
    </location>
</feature>
<evidence type="ECO:0000256" key="4">
    <source>
        <dbReference type="ARBA" id="ARBA00022692"/>
    </source>
</evidence>
<feature type="region of interest" description="Disordered" evidence="7">
    <location>
        <begin position="842"/>
        <end position="875"/>
    </location>
</feature>
<comment type="subcellular location">
    <subcellularLocation>
        <location evidence="1">Cell membrane</location>
        <topology evidence="1">Multi-pass membrane protein</topology>
    </subcellularLocation>
</comment>
<feature type="transmembrane region" description="Helical" evidence="8">
    <location>
        <begin position="552"/>
        <end position="572"/>
    </location>
</feature>
<keyword evidence="3" id="KW-1003">Cell membrane</keyword>
<feature type="transmembrane region" description="Helical" evidence="8">
    <location>
        <begin position="233"/>
        <end position="255"/>
    </location>
</feature>
<feature type="transmembrane region" description="Helical" evidence="8">
    <location>
        <begin position="370"/>
        <end position="390"/>
    </location>
</feature>
<comment type="caution">
    <text evidence="10">The sequence shown here is derived from an EMBL/GenBank/DDBJ whole genome shotgun (WGS) entry which is preliminary data.</text>
</comment>
<evidence type="ECO:0000256" key="6">
    <source>
        <dbReference type="ARBA" id="ARBA00023136"/>
    </source>
</evidence>
<dbReference type="RefSeq" id="WP_044888167.1">
    <property type="nucleotide sequence ID" value="NZ_JYFN01000076.1"/>
</dbReference>
<dbReference type="EMBL" id="JYFN01000076">
    <property type="protein sequence ID" value="KJE19965.1"/>
    <property type="molecule type" value="Genomic_DNA"/>
</dbReference>
<comment type="similarity">
    <text evidence="2">Belongs to the resistance-nodulation-cell division (RND) (TC 2.A.6) family. MmpL subfamily.</text>
</comment>
<evidence type="ECO:0000256" key="1">
    <source>
        <dbReference type="ARBA" id="ARBA00004651"/>
    </source>
</evidence>
<evidence type="ECO:0000313" key="10">
    <source>
        <dbReference type="EMBL" id="KJE19965.1"/>
    </source>
</evidence>
<evidence type="ECO:0000256" key="5">
    <source>
        <dbReference type="ARBA" id="ARBA00022989"/>
    </source>
</evidence>
<evidence type="ECO:0000256" key="8">
    <source>
        <dbReference type="SAM" id="Phobius"/>
    </source>
</evidence>